<comment type="caution">
    <text evidence="2">The sequence shown here is derived from an EMBL/GenBank/DDBJ whole genome shotgun (WGS) entry which is preliminary data.</text>
</comment>
<proteinExistence type="predicted"/>
<reference evidence="2 3" key="1">
    <citation type="journal article" date="2020" name="mSystems">
        <title>Defining Genomic and Predicted Metabolic Features of the Acetobacterium Genus.</title>
        <authorList>
            <person name="Ross D.E."/>
            <person name="Marshall C.W."/>
            <person name="Gulliver D."/>
            <person name="May H.D."/>
            <person name="Norman R.S."/>
        </authorList>
    </citation>
    <scope>NUCLEOTIDE SEQUENCE [LARGE SCALE GENOMIC DNA]</scope>
    <source>
        <strain evidence="2 3">DSM 9173</strain>
    </source>
</reference>
<evidence type="ECO:0000313" key="3">
    <source>
        <dbReference type="Proteomes" id="UP000653358"/>
    </source>
</evidence>
<gene>
    <name evidence="2" type="ORF">GH807_05395</name>
</gene>
<sequence>MRKKAIKMIAFVLGSMLLIIGLTGCEDDTVMNLVIDNKPYQDQAVLDQAESQSEFSVQTPLYASIYFIESPKGMKYTAKWFLNDQEIKSEEKEMLTDKAGVIVYSLEADKVMAGNFKFQILFRDKVITEQTFTVK</sequence>
<dbReference type="PROSITE" id="PS51257">
    <property type="entry name" value="PROKAR_LIPOPROTEIN"/>
    <property type="match status" value="1"/>
</dbReference>
<accession>A0ABR6WJ60</accession>
<dbReference type="Proteomes" id="UP000653358">
    <property type="component" value="Unassembled WGS sequence"/>
</dbReference>
<protein>
    <submittedName>
        <fullName evidence="2">Uncharacterized protein</fullName>
    </submittedName>
</protein>
<organism evidence="2 3">
    <name type="scientific">Acetobacterium tundrae</name>
    <dbReference type="NCBI Taxonomy" id="132932"/>
    <lineage>
        <taxon>Bacteria</taxon>
        <taxon>Bacillati</taxon>
        <taxon>Bacillota</taxon>
        <taxon>Clostridia</taxon>
        <taxon>Eubacteriales</taxon>
        <taxon>Eubacteriaceae</taxon>
        <taxon>Acetobacterium</taxon>
    </lineage>
</organism>
<dbReference type="EMBL" id="WJBB01000005">
    <property type="protein sequence ID" value="MBC3796486.1"/>
    <property type="molecule type" value="Genomic_DNA"/>
</dbReference>
<dbReference type="RefSeq" id="WP_148602263.1">
    <property type="nucleotide sequence ID" value="NZ_RXYB01000002.1"/>
</dbReference>
<keyword evidence="3" id="KW-1185">Reference proteome</keyword>
<name>A0ABR6WJ60_9FIRM</name>
<keyword evidence="1" id="KW-0732">Signal</keyword>
<feature type="chain" id="PRO_5046146807" evidence="1">
    <location>
        <begin position="25"/>
        <end position="135"/>
    </location>
</feature>
<evidence type="ECO:0000256" key="1">
    <source>
        <dbReference type="SAM" id="SignalP"/>
    </source>
</evidence>
<evidence type="ECO:0000313" key="2">
    <source>
        <dbReference type="EMBL" id="MBC3796486.1"/>
    </source>
</evidence>
<feature type="signal peptide" evidence="1">
    <location>
        <begin position="1"/>
        <end position="24"/>
    </location>
</feature>